<sequence length="269" mass="30153">MSIRLMNAPNNYPFTNGWGLYPERQSDIDRRRPSAKRLLGVIDGTKNVNAKDWQFALGTLEVAFRSVAGESTRDWFTLANHLGQPSRALAHDIYECLRRLKELDRRSEAASDIFERLDEMALPDILQAYRSSTSEDDPQPTDIREGWCHILWSHDRPDQILVGAVHGNPLEVVSVLDRRAPGIRHGVLAAWQVEDPDWAATQIARTFALSLDQIGLAAVPASEGFARVKLLTENAVWKTIVRSPWHIEGSDASMDEQADVVREVLAPAP</sequence>
<gene>
    <name evidence="1" type="ordered locus">Rleg_1523</name>
</gene>
<dbReference type="Proteomes" id="UP000002256">
    <property type="component" value="Chromosome"/>
</dbReference>
<evidence type="ECO:0000313" key="2">
    <source>
        <dbReference type="Proteomes" id="UP000002256"/>
    </source>
</evidence>
<proteinExistence type="predicted"/>
<dbReference type="HOGENOM" id="CLU_1030036_0_0_5"/>
<dbReference type="AlphaFoldDB" id="C6AVK2"/>
<protein>
    <submittedName>
        <fullName evidence="1">Uncharacterized protein</fullName>
    </submittedName>
</protein>
<dbReference type="EMBL" id="CP001622">
    <property type="protein sequence ID" value="ACS55813.1"/>
    <property type="molecule type" value="Genomic_DNA"/>
</dbReference>
<dbReference type="KEGG" id="rlg:Rleg_1523"/>
<organism evidence="1 2">
    <name type="scientific">Rhizobium leguminosarum bv. trifolii (strain WSM1325)</name>
    <dbReference type="NCBI Taxonomy" id="395491"/>
    <lineage>
        <taxon>Bacteria</taxon>
        <taxon>Pseudomonadati</taxon>
        <taxon>Pseudomonadota</taxon>
        <taxon>Alphaproteobacteria</taxon>
        <taxon>Hyphomicrobiales</taxon>
        <taxon>Rhizobiaceae</taxon>
        <taxon>Rhizobium/Agrobacterium group</taxon>
        <taxon>Rhizobium</taxon>
    </lineage>
</organism>
<evidence type="ECO:0000313" key="1">
    <source>
        <dbReference type="EMBL" id="ACS55813.1"/>
    </source>
</evidence>
<name>C6AVK2_RHILS</name>
<accession>C6AVK2</accession>
<reference evidence="1 2" key="1">
    <citation type="journal article" date="2010" name="Stand. Genomic Sci.">
        <title>Complete genome sequence of Rhizobium leguminosarum bv. trifolii strain WSM1325, an effective microsymbiont of annual Mediterranean clovers.</title>
        <authorList>
            <person name="Reeve W."/>
            <person name="O'Hara G."/>
            <person name="Chain P."/>
            <person name="Ardley J."/>
            <person name="Brau L."/>
            <person name="Nandesena K."/>
            <person name="Tiwari R."/>
            <person name="Copeland A."/>
            <person name="Nolan M."/>
            <person name="Han C."/>
            <person name="Brettin T."/>
            <person name="Land M."/>
            <person name="Ovchinikova G."/>
            <person name="Ivanova N."/>
            <person name="Mavromatis K."/>
            <person name="Markowitz V."/>
            <person name="Kyrpides N."/>
            <person name="Melino V."/>
            <person name="Denton M."/>
            <person name="Yates R."/>
            <person name="Howieson J."/>
        </authorList>
    </citation>
    <scope>NUCLEOTIDE SEQUENCE [LARGE SCALE GENOMIC DNA]</scope>
    <source>
        <strain evidence="1 2">WSM1325</strain>
    </source>
</reference>